<keyword evidence="2" id="KW-1185">Reference proteome</keyword>
<protein>
    <submittedName>
        <fullName evidence="1">Uncharacterized protein</fullName>
    </submittedName>
</protein>
<dbReference type="RefSeq" id="WP_266068477.1">
    <property type="nucleotide sequence ID" value="NZ_JAPJDA010000004.1"/>
</dbReference>
<evidence type="ECO:0000313" key="2">
    <source>
        <dbReference type="Proteomes" id="UP001148482"/>
    </source>
</evidence>
<name>A0A9X3CUY0_9FLAO</name>
<dbReference type="Proteomes" id="UP001148482">
    <property type="component" value="Unassembled WGS sequence"/>
</dbReference>
<organism evidence="1 2">
    <name type="scientific">Salinimicrobium profundisediminis</name>
    <dbReference type="NCBI Taxonomy" id="2994553"/>
    <lineage>
        <taxon>Bacteria</taxon>
        <taxon>Pseudomonadati</taxon>
        <taxon>Bacteroidota</taxon>
        <taxon>Flavobacteriia</taxon>
        <taxon>Flavobacteriales</taxon>
        <taxon>Flavobacteriaceae</taxon>
        <taxon>Salinimicrobium</taxon>
    </lineage>
</organism>
<gene>
    <name evidence="1" type="ORF">OQ279_03810</name>
</gene>
<proteinExistence type="predicted"/>
<comment type="caution">
    <text evidence="1">The sequence shown here is derived from an EMBL/GenBank/DDBJ whole genome shotgun (WGS) entry which is preliminary data.</text>
</comment>
<dbReference type="EMBL" id="JAPJDA010000004">
    <property type="protein sequence ID" value="MCX2837267.1"/>
    <property type="molecule type" value="Genomic_DNA"/>
</dbReference>
<evidence type="ECO:0000313" key="1">
    <source>
        <dbReference type="EMBL" id="MCX2837267.1"/>
    </source>
</evidence>
<sequence length="174" mass="21341">MFSEEDKIEIRNLYNQRAIIRNQYDVFEKLKNEFQKFKADYKKLYESKVKIETSQKLLKKRMEAEMFESKALLTSMVKTWNDDMEFHFQKYNYEKLNDFLLIQPIYRKIGLNRVTPEFARETKKEAKSQQIVFLQGDMRYGYGSVQTTNYYPVQWLKDNYYNIYERTDKKVWGF</sequence>
<reference evidence="1" key="1">
    <citation type="submission" date="2022-11" db="EMBL/GenBank/DDBJ databases">
        <title>Salinimicrobium profundisediminis sp. nov., isolated from deep-sea sediment of the Mariana Trench.</title>
        <authorList>
            <person name="Fu H."/>
        </authorList>
    </citation>
    <scope>NUCLEOTIDE SEQUENCE</scope>
    <source>
        <strain evidence="1">MT39</strain>
    </source>
</reference>
<accession>A0A9X3CUY0</accession>
<dbReference type="AlphaFoldDB" id="A0A9X3CUY0"/>